<proteinExistence type="predicted"/>
<organism evidence="1 2">
    <name type="scientific">Undibacterium hunanense</name>
    <dbReference type="NCBI Taxonomy" id="2762292"/>
    <lineage>
        <taxon>Bacteria</taxon>
        <taxon>Pseudomonadati</taxon>
        <taxon>Pseudomonadota</taxon>
        <taxon>Betaproteobacteria</taxon>
        <taxon>Burkholderiales</taxon>
        <taxon>Oxalobacteraceae</taxon>
        <taxon>Undibacterium</taxon>
    </lineage>
</organism>
<evidence type="ECO:0000313" key="1">
    <source>
        <dbReference type="EMBL" id="MBC3920216.1"/>
    </source>
</evidence>
<protein>
    <submittedName>
        <fullName evidence="1">Uncharacterized protein</fullName>
    </submittedName>
</protein>
<reference evidence="1 2" key="1">
    <citation type="submission" date="2020-08" db="EMBL/GenBank/DDBJ databases">
        <title>Novel species isolated from subtropical streams in China.</title>
        <authorList>
            <person name="Lu H."/>
        </authorList>
    </citation>
    <scope>NUCLEOTIDE SEQUENCE [LARGE SCALE GENOMIC DNA]</scope>
    <source>
        <strain evidence="1 2">CY18W</strain>
    </source>
</reference>
<name>A0ABR6ZWH3_9BURK</name>
<keyword evidence="2" id="KW-1185">Reference proteome</keyword>
<dbReference type="RefSeq" id="WP_186949552.1">
    <property type="nucleotide sequence ID" value="NZ_JACOGF010000014.1"/>
</dbReference>
<dbReference type="Proteomes" id="UP000650424">
    <property type="component" value="Unassembled WGS sequence"/>
</dbReference>
<gene>
    <name evidence="1" type="ORF">H8L32_22320</name>
</gene>
<sequence length="47" mass="5375">MKLLFNCFYRKDFCTSFNVDIGAIANDIGQLIKVRVIYTGDEISSVR</sequence>
<evidence type="ECO:0000313" key="2">
    <source>
        <dbReference type="Proteomes" id="UP000650424"/>
    </source>
</evidence>
<dbReference type="EMBL" id="JACOGF010000014">
    <property type="protein sequence ID" value="MBC3920216.1"/>
    <property type="molecule type" value="Genomic_DNA"/>
</dbReference>
<comment type="caution">
    <text evidence="1">The sequence shown here is derived from an EMBL/GenBank/DDBJ whole genome shotgun (WGS) entry which is preliminary data.</text>
</comment>
<accession>A0ABR6ZWH3</accession>